<evidence type="ECO:0000256" key="1">
    <source>
        <dbReference type="SAM" id="MobiDB-lite"/>
    </source>
</evidence>
<feature type="chain" id="PRO_5047364932" description="DUF6923 domain-containing protein" evidence="2">
    <location>
        <begin position="27"/>
        <end position="761"/>
    </location>
</feature>
<evidence type="ECO:0000313" key="5">
    <source>
        <dbReference type="Proteomes" id="UP001583177"/>
    </source>
</evidence>
<gene>
    <name evidence="4" type="ORF">Daus18300_011842</name>
</gene>
<dbReference type="Pfam" id="PF21959">
    <property type="entry name" value="DUF6923"/>
    <property type="match status" value="1"/>
</dbReference>
<accession>A0ABR3W555</accession>
<dbReference type="Proteomes" id="UP001583177">
    <property type="component" value="Unassembled WGS sequence"/>
</dbReference>
<feature type="domain" description="DUF6923" evidence="3">
    <location>
        <begin position="546"/>
        <end position="758"/>
    </location>
</feature>
<feature type="region of interest" description="Disordered" evidence="1">
    <location>
        <begin position="221"/>
        <end position="259"/>
    </location>
</feature>
<protein>
    <recommendedName>
        <fullName evidence="3">DUF6923 domain-containing protein</fullName>
    </recommendedName>
</protein>
<organism evidence="4 5">
    <name type="scientific">Diaporthe australafricana</name>
    <dbReference type="NCBI Taxonomy" id="127596"/>
    <lineage>
        <taxon>Eukaryota</taxon>
        <taxon>Fungi</taxon>
        <taxon>Dikarya</taxon>
        <taxon>Ascomycota</taxon>
        <taxon>Pezizomycotina</taxon>
        <taxon>Sordariomycetes</taxon>
        <taxon>Sordariomycetidae</taxon>
        <taxon>Diaporthales</taxon>
        <taxon>Diaporthaceae</taxon>
        <taxon>Diaporthe</taxon>
    </lineage>
</organism>
<keyword evidence="2" id="KW-0732">Signal</keyword>
<keyword evidence="5" id="KW-1185">Reference proteome</keyword>
<evidence type="ECO:0000259" key="3">
    <source>
        <dbReference type="Pfam" id="PF21959"/>
    </source>
</evidence>
<dbReference type="EMBL" id="JAWRVE010000150">
    <property type="protein sequence ID" value="KAL1853274.1"/>
    <property type="molecule type" value="Genomic_DNA"/>
</dbReference>
<name>A0ABR3W555_9PEZI</name>
<reference evidence="4 5" key="1">
    <citation type="journal article" date="2024" name="IMA Fungus">
        <title>IMA Genome - F19 : A genome assembly and annotation guide to empower mycologists, including annotated draft genome sequences of Ceratocystis pirilliformis, Diaporthe australafricana, Fusarium ophioides, Paecilomyces lecythidis, and Sporothrix stenoceras.</title>
        <authorList>
            <person name="Aylward J."/>
            <person name="Wilson A.M."/>
            <person name="Visagie C.M."/>
            <person name="Spraker J."/>
            <person name="Barnes I."/>
            <person name="Buitendag C."/>
            <person name="Ceriani C."/>
            <person name="Del Mar Angel L."/>
            <person name="du Plessis D."/>
            <person name="Fuchs T."/>
            <person name="Gasser K."/>
            <person name="Kramer D."/>
            <person name="Li W."/>
            <person name="Munsamy K."/>
            <person name="Piso A."/>
            <person name="Price J.L."/>
            <person name="Sonnekus B."/>
            <person name="Thomas C."/>
            <person name="van der Nest A."/>
            <person name="van Dijk A."/>
            <person name="van Heerden A."/>
            <person name="van Vuuren N."/>
            <person name="Yilmaz N."/>
            <person name="Duong T.A."/>
            <person name="van der Merwe N.A."/>
            <person name="Wingfield M.J."/>
            <person name="Wingfield B.D."/>
        </authorList>
    </citation>
    <scope>NUCLEOTIDE SEQUENCE [LARGE SCALE GENOMIC DNA]</scope>
    <source>
        <strain evidence="4 5">CMW 18300</strain>
    </source>
</reference>
<proteinExistence type="predicted"/>
<sequence>MARVSSWPRLVQFGLLALLVLPATSAEYGRDEPAAASSTFSTWLTTPASDATAFSGLPKPTGSASLPGPIGPVPSQTGQLGSTDVTSSSDSPIPTAGELTVFAGQPFSFSLLNIINTPIESVLDISVDPPTNWVFLDPLNKALQGVVPVDCEIGSVLRVTINFQLPNSTGLVPRQASGGVNQFVVLINILAGPTRSATFSSNAPTNTFGVSSTLASQATVSSRASTSGSSSRATSLVDSKTQTQTPTSSTSPSGTSSVPIPTIQAGQLFRIPLQTYLRNAFDVVLLVSTQPLYPWVGLGLGNELVGLVPLDQPAGVFTVTATALSLGSPVYTVPINVVVLAAEAPTSTVRTGSSSSITSSITSSISIPRSSSSFVFSSVSSSQTASPSSSGIALPAFTLVPGQPFIFPIALYFKSAGSDRGTGITTNPASSWIIFDQFLQTISGIVPLTQPDGPVGVTLSVTTLAGTTYSLDIPIQIYNFIHNQVFYFLDYRAYDIIYGQINNFVIQLVIDIFELCFGPIFYELDLDRGSLNPLNLFTYGTSIIDAIGYNVLDDFIYGLAQTGTGAGDLIRIGQSGQSQPVVRGISPSVLSNVAAVFSAGNVDDQGIYWAATSLTGNNGQVYFSFDLRPGSGTYGTILSQGKTTLPYPISDWAYVPGGGDYLYALGQVPIGLSYPLGATALIKFDRKTKAWSTVRIYGGVYGTNAWGAVFAKFNGYLYAVDSMLGQTWKFPVTTNASPVIQSYSSLLALPNLDGAACFLGA</sequence>
<feature type="signal peptide" evidence="2">
    <location>
        <begin position="1"/>
        <end position="26"/>
    </location>
</feature>
<evidence type="ECO:0000313" key="4">
    <source>
        <dbReference type="EMBL" id="KAL1853274.1"/>
    </source>
</evidence>
<evidence type="ECO:0000256" key="2">
    <source>
        <dbReference type="SAM" id="SignalP"/>
    </source>
</evidence>
<feature type="region of interest" description="Disordered" evidence="1">
    <location>
        <begin position="54"/>
        <end position="92"/>
    </location>
</feature>
<comment type="caution">
    <text evidence="4">The sequence shown here is derived from an EMBL/GenBank/DDBJ whole genome shotgun (WGS) entry which is preliminary data.</text>
</comment>
<feature type="compositionally biased region" description="Polar residues" evidence="1">
    <location>
        <begin position="74"/>
        <end position="92"/>
    </location>
</feature>
<dbReference type="InterPro" id="IPR054215">
    <property type="entry name" value="DUF6923"/>
</dbReference>